<name>A0ABR6L6T2_9HYPH</name>
<protein>
    <submittedName>
        <fullName evidence="2">Uncharacterized protein</fullName>
    </submittedName>
</protein>
<evidence type="ECO:0000313" key="2">
    <source>
        <dbReference type="EMBL" id="MBB4652522.1"/>
    </source>
</evidence>
<feature type="signal peptide" evidence="1">
    <location>
        <begin position="1"/>
        <end position="21"/>
    </location>
</feature>
<dbReference type="Proteomes" id="UP000539538">
    <property type="component" value="Unassembled WGS sequence"/>
</dbReference>
<feature type="chain" id="PRO_5046382853" evidence="1">
    <location>
        <begin position="22"/>
        <end position="67"/>
    </location>
</feature>
<organism evidence="2 3">
    <name type="scientific">Aminobacter niigataensis</name>
    <dbReference type="NCBI Taxonomy" id="83265"/>
    <lineage>
        <taxon>Bacteria</taxon>
        <taxon>Pseudomonadati</taxon>
        <taxon>Pseudomonadota</taxon>
        <taxon>Alphaproteobacteria</taxon>
        <taxon>Hyphomicrobiales</taxon>
        <taxon>Phyllobacteriaceae</taxon>
        <taxon>Aminobacter</taxon>
    </lineage>
</organism>
<proteinExistence type="predicted"/>
<dbReference type="RefSeq" id="WP_159091734.1">
    <property type="nucleotide sequence ID" value="NZ_BAAAVZ010000006.1"/>
</dbReference>
<sequence>MLRWAAVFAAALVLGVGAAAAAAQHFGHYAERADANRRTVLAEVLAQPICAGTPASRSKDQLLSQLD</sequence>
<keyword evidence="3" id="KW-1185">Reference proteome</keyword>
<gene>
    <name evidence="2" type="ORF">GGQ99_004298</name>
</gene>
<accession>A0ABR6L6T2</accession>
<comment type="caution">
    <text evidence="2">The sequence shown here is derived from an EMBL/GenBank/DDBJ whole genome shotgun (WGS) entry which is preliminary data.</text>
</comment>
<evidence type="ECO:0000256" key="1">
    <source>
        <dbReference type="SAM" id="SignalP"/>
    </source>
</evidence>
<keyword evidence="1" id="KW-0732">Signal</keyword>
<dbReference type="EMBL" id="JACHOT010000007">
    <property type="protein sequence ID" value="MBB4652522.1"/>
    <property type="molecule type" value="Genomic_DNA"/>
</dbReference>
<reference evidence="2 3" key="1">
    <citation type="submission" date="2020-08" db="EMBL/GenBank/DDBJ databases">
        <title>Genomic Encyclopedia of Type Strains, Phase IV (KMG-IV): sequencing the most valuable type-strain genomes for metagenomic binning, comparative biology and taxonomic classification.</title>
        <authorList>
            <person name="Goeker M."/>
        </authorList>
    </citation>
    <scope>NUCLEOTIDE SEQUENCE [LARGE SCALE GENOMIC DNA]</scope>
    <source>
        <strain evidence="2 3">DSM 7050</strain>
    </source>
</reference>
<evidence type="ECO:0000313" key="3">
    <source>
        <dbReference type="Proteomes" id="UP000539538"/>
    </source>
</evidence>